<feature type="region of interest" description="Disordered" evidence="1">
    <location>
        <begin position="1"/>
        <end position="61"/>
    </location>
</feature>
<dbReference type="AlphaFoldDB" id="A0A4Y3R842"/>
<sequence length="61" mass="5744">MRGAAKGGGGRRGMVRDGEGRGGAAEGGEGGGTVVRVVRVVRGTAKDPAPASGDGVRGGPG</sequence>
<evidence type="ECO:0000313" key="3">
    <source>
        <dbReference type="Proteomes" id="UP000319210"/>
    </source>
</evidence>
<dbReference type="EMBL" id="BJMM01000064">
    <property type="protein sequence ID" value="GEB53801.1"/>
    <property type="molecule type" value="Genomic_DNA"/>
</dbReference>
<reference evidence="2 3" key="1">
    <citation type="submission" date="2019-06" db="EMBL/GenBank/DDBJ databases">
        <title>Whole genome shotgun sequence of Streptomyces cacaoi subsp. cacaoi NBRC 12748.</title>
        <authorList>
            <person name="Hosoyama A."/>
            <person name="Uohara A."/>
            <person name="Ohji S."/>
            <person name="Ichikawa N."/>
        </authorList>
    </citation>
    <scope>NUCLEOTIDE SEQUENCE [LARGE SCALE GENOMIC DNA]</scope>
    <source>
        <strain evidence="2 3">NBRC 12748</strain>
    </source>
</reference>
<feature type="compositionally biased region" description="Low complexity" evidence="1">
    <location>
        <begin position="34"/>
        <end position="43"/>
    </location>
</feature>
<evidence type="ECO:0000313" key="2">
    <source>
        <dbReference type="EMBL" id="GEB53801.1"/>
    </source>
</evidence>
<dbReference type="Proteomes" id="UP000319210">
    <property type="component" value="Unassembled WGS sequence"/>
</dbReference>
<comment type="caution">
    <text evidence="2">The sequence shown here is derived from an EMBL/GenBank/DDBJ whole genome shotgun (WGS) entry which is preliminary data.</text>
</comment>
<protein>
    <submittedName>
        <fullName evidence="2">Uncharacterized protein</fullName>
    </submittedName>
</protein>
<evidence type="ECO:0000256" key="1">
    <source>
        <dbReference type="SAM" id="MobiDB-lite"/>
    </source>
</evidence>
<name>A0A4Y3R842_STRCI</name>
<feature type="compositionally biased region" description="Gly residues" evidence="1">
    <location>
        <begin position="21"/>
        <end position="33"/>
    </location>
</feature>
<gene>
    <name evidence="2" type="ORF">SCA03_63520</name>
</gene>
<feature type="compositionally biased region" description="Gly residues" evidence="1">
    <location>
        <begin position="1"/>
        <end position="12"/>
    </location>
</feature>
<keyword evidence="3" id="KW-1185">Reference proteome</keyword>
<proteinExistence type="predicted"/>
<accession>A0A4Y3R842</accession>
<organism evidence="2 3">
    <name type="scientific">Streptomyces cacaoi</name>
    <dbReference type="NCBI Taxonomy" id="1898"/>
    <lineage>
        <taxon>Bacteria</taxon>
        <taxon>Bacillati</taxon>
        <taxon>Actinomycetota</taxon>
        <taxon>Actinomycetes</taxon>
        <taxon>Kitasatosporales</taxon>
        <taxon>Streptomycetaceae</taxon>
        <taxon>Streptomyces</taxon>
    </lineage>
</organism>